<name>A0A2M8LCK9_9BACT</name>
<organism evidence="1 2">
    <name type="scientific">Candidatus Taylorbacteria bacterium CG10_big_fil_rev_8_21_14_0_10_41_48</name>
    <dbReference type="NCBI Taxonomy" id="1975024"/>
    <lineage>
        <taxon>Bacteria</taxon>
        <taxon>Candidatus Tayloriibacteriota</taxon>
    </lineage>
</organism>
<dbReference type="EMBL" id="PFEQ01000004">
    <property type="protein sequence ID" value="PJE74382.1"/>
    <property type="molecule type" value="Genomic_DNA"/>
</dbReference>
<comment type="caution">
    <text evidence="1">The sequence shown here is derived from an EMBL/GenBank/DDBJ whole genome shotgun (WGS) entry which is preliminary data.</text>
</comment>
<accession>A0A2M8LCK9</accession>
<evidence type="ECO:0000313" key="2">
    <source>
        <dbReference type="Proteomes" id="UP000228700"/>
    </source>
</evidence>
<sequence length="60" mass="6626">MMGGKWLTASAVEKTTPIPHKKYAILFITPVKSASLAFACGKRFHGVQEFLNSLSLIKNF</sequence>
<dbReference type="Proteomes" id="UP000228700">
    <property type="component" value="Unassembled WGS sequence"/>
</dbReference>
<gene>
    <name evidence="1" type="ORF">COV01_01300</name>
</gene>
<protein>
    <submittedName>
        <fullName evidence="1">Uncharacterized protein</fullName>
    </submittedName>
</protein>
<dbReference type="AlphaFoldDB" id="A0A2M8LCK9"/>
<evidence type="ECO:0000313" key="1">
    <source>
        <dbReference type="EMBL" id="PJE74382.1"/>
    </source>
</evidence>
<reference evidence="2" key="1">
    <citation type="submission" date="2017-09" db="EMBL/GenBank/DDBJ databases">
        <title>Depth-based differentiation of microbial function through sediment-hosted aquifers and enrichment of novel symbionts in the deep terrestrial subsurface.</title>
        <authorList>
            <person name="Probst A.J."/>
            <person name="Ladd B."/>
            <person name="Jarett J.K."/>
            <person name="Geller-Mcgrath D.E."/>
            <person name="Sieber C.M.K."/>
            <person name="Emerson J.B."/>
            <person name="Anantharaman K."/>
            <person name="Thomas B.C."/>
            <person name="Malmstrom R."/>
            <person name="Stieglmeier M."/>
            <person name="Klingl A."/>
            <person name="Woyke T."/>
            <person name="Ryan C.M."/>
            <person name="Banfield J.F."/>
        </authorList>
    </citation>
    <scope>NUCLEOTIDE SEQUENCE [LARGE SCALE GENOMIC DNA]</scope>
</reference>
<proteinExistence type="predicted"/>